<comment type="caution">
    <text evidence="1">The sequence shown here is derived from an EMBL/GenBank/DDBJ whole genome shotgun (WGS) entry which is preliminary data.</text>
</comment>
<dbReference type="AlphaFoldDB" id="A0A090QX75"/>
<proteinExistence type="predicted"/>
<evidence type="ECO:0000313" key="2">
    <source>
        <dbReference type="Proteomes" id="UP000029227"/>
    </source>
</evidence>
<protein>
    <submittedName>
        <fullName evidence="1">Uncharacterized protein</fullName>
    </submittedName>
</protein>
<accession>A0A090QX75</accession>
<reference evidence="1 2" key="1">
    <citation type="journal article" date="2014" name="Genome Announc.">
        <title>Draft Genome Sequences of Two Vibrionaceae Species, Vibrio ponticus C121 and Photobacterium aphoticum C119, Isolated as Coral Reef Microbiota.</title>
        <authorList>
            <person name="Al-saari N."/>
            <person name="Meirelles P.M."/>
            <person name="Mino S."/>
            <person name="Suda W."/>
            <person name="Oshima K."/>
            <person name="Hattori M."/>
            <person name="Ohkuma M."/>
            <person name="Thompson F.L."/>
            <person name="Gomez-Gil B."/>
            <person name="Sawabe T."/>
            <person name="Sawabe T."/>
        </authorList>
    </citation>
    <scope>NUCLEOTIDE SEQUENCE [LARGE SCALE GENOMIC DNA]</scope>
    <source>
        <strain evidence="1 2">JCM 19237</strain>
    </source>
</reference>
<dbReference type="STRING" id="754436.JCM19237_3949"/>
<dbReference type="Proteomes" id="UP000029227">
    <property type="component" value="Unassembled WGS sequence"/>
</dbReference>
<gene>
    <name evidence="1" type="ORF">JCM19237_3949</name>
</gene>
<evidence type="ECO:0000313" key="1">
    <source>
        <dbReference type="EMBL" id="GAL06883.1"/>
    </source>
</evidence>
<name>A0A090QX75_9GAMM</name>
<organism evidence="1 2">
    <name type="scientific">Photobacterium aphoticum</name>
    <dbReference type="NCBI Taxonomy" id="754436"/>
    <lineage>
        <taxon>Bacteria</taxon>
        <taxon>Pseudomonadati</taxon>
        <taxon>Pseudomonadota</taxon>
        <taxon>Gammaproteobacteria</taxon>
        <taxon>Vibrionales</taxon>
        <taxon>Vibrionaceae</taxon>
        <taxon>Photobacterium</taxon>
    </lineage>
</organism>
<dbReference type="EMBL" id="BBMN01000013">
    <property type="protein sequence ID" value="GAL06883.1"/>
    <property type="molecule type" value="Genomic_DNA"/>
</dbReference>
<sequence>MTLPLLSIVLAGTLPPRYVVIATIAALACRRNGFIPMARENRAIRRYAL</sequence>